<evidence type="ECO:0000313" key="15">
    <source>
        <dbReference type="Proteomes" id="UP000813461"/>
    </source>
</evidence>
<accession>A0A8K0R9F7</accession>
<evidence type="ECO:0000256" key="4">
    <source>
        <dbReference type="ARBA" id="ARBA00022857"/>
    </source>
</evidence>
<sequence>MSVAIQRASNLLSLAIGNVALNPLISGALLYILTKGPPALRSQLLDRIAALRDPKRHAQVVKALKWFLALGVTGILNRQLNSAALNAGRWTSEKKRWNWDNEVAVITGGCSGIGELTVRRLVGRGIKVAVLDIQQLPTSLQGYAHIKFFACDITDPSAVYATAAKVKETLGTPTILINNAGILATHTVLSTSDEYLRKIFDVNVLSNWYTVKAFLPAMIAANKGHIVTIASTASFVGVGGLADYMASKAAILAFHESLVQELKHHYHAPNVLMTSIHPNWVRTPLLAPVEAELKQRGSAIIEPTAVADAVVERVVSCRGGQVFLPQSISRVSLLRGLPNWVQESVRNGVSKTVYASVKDGKE</sequence>
<evidence type="ECO:0000256" key="12">
    <source>
        <dbReference type="RuleBase" id="RU000363"/>
    </source>
</evidence>
<feature type="transmembrane region" description="Helical" evidence="13">
    <location>
        <begin position="12"/>
        <end position="33"/>
    </location>
</feature>
<keyword evidence="15" id="KW-1185">Reference proteome</keyword>
<evidence type="ECO:0000256" key="6">
    <source>
        <dbReference type="ARBA" id="ARBA00023002"/>
    </source>
</evidence>
<evidence type="ECO:0000256" key="2">
    <source>
        <dbReference type="ARBA" id="ARBA00006484"/>
    </source>
</evidence>
<dbReference type="Pfam" id="PF00106">
    <property type="entry name" value="adh_short"/>
    <property type="match status" value="1"/>
</dbReference>
<dbReference type="GO" id="GO:0052650">
    <property type="term" value="F:all-trans-retinol dehydrogenase (NADP+) activity"/>
    <property type="evidence" value="ECO:0007669"/>
    <property type="project" value="UniProtKB-ARBA"/>
</dbReference>
<comment type="function">
    <text evidence="9">Catalyzes the reduction of all-trans-retinal to all-trans-retinol in the presence of NADPH.</text>
</comment>
<dbReference type="PRINTS" id="PR00081">
    <property type="entry name" value="GDHRDH"/>
</dbReference>
<proteinExistence type="inferred from homology"/>
<dbReference type="OrthoDB" id="10253736at2759"/>
<dbReference type="Gene3D" id="3.40.50.720">
    <property type="entry name" value="NAD(P)-binding Rossmann-like Domain"/>
    <property type="match status" value="1"/>
</dbReference>
<keyword evidence="7" id="KW-0443">Lipid metabolism</keyword>
<dbReference type="PANTHER" id="PTHR24322:SF736">
    <property type="entry name" value="RETINOL DEHYDROGENASE 10"/>
    <property type="match status" value="1"/>
</dbReference>
<evidence type="ECO:0000313" key="14">
    <source>
        <dbReference type="EMBL" id="KAH7089774.1"/>
    </source>
</evidence>
<keyword evidence="4" id="KW-0521">NADP</keyword>
<gene>
    <name evidence="14" type="ORF">FB567DRAFT_438917</name>
</gene>
<keyword evidence="3 13" id="KW-0812">Transmembrane</keyword>
<comment type="subcellular location">
    <subcellularLocation>
        <location evidence="1">Membrane</location>
        <topology evidence="1">Multi-pass membrane protein</topology>
    </subcellularLocation>
</comment>
<dbReference type="PANTHER" id="PTHR24322">
    <property type="entry name" value="PKSB"/>
    <property type="match status" value="1"/>
</dbReference>
<dbReference type="CDD" id="cd05339">
    <property type="entry name" value="17beta-HSDXI-like_SDR_c"/>
    <property type="match status" value="1"/>
</dbReference>
<comment type="caution">
    <text evidence="14">The sequence shown here is derived from an EMBL/GenBank/DDBJ whole genome shotgun (WGS) entry which is preliminary data.</text>
</comment>
<reference evidence="14" key="1">
    <citation type="journal article" date="2021" name="Nat. Commun.">
        <title>Genetic determinants of endophytism in the Arabidopsis root mycobiome.</title>
        <authorList>
            <person name="Mesny F."/>
            <person name="Miyauchi S."/>
            <person name="Thiergart T."/>
            <person name="Pickel B."/>
            <person name="Atanasova L."/>
            <person name="Karlsson M."/>
            <person name="Huettel B."/>
            <person name="Barry K.W."/>
            <person name="Haridas S."/>
            <person name="Chen C."/>
            <person name="Bauer D."/>
            <person name="Andreopoulos W."/>
            <person name="Pangilinan J."/>
            <person name="LaButti K."/>
            <person name="Riley R."/>
            <person name="Lipzen A."/>
            <person name="Clum A."/>
            <person name="Drula E."/>
            <person name="Henrissat B."/>
            <person name="Kohler A."/>
            <person name="Grigoriev I.V."/>
            <person name="Martin F.M."/>
            <person name="Hacquard S."/>
        </authorList>
    </citation>
    <scope>NUCLEOTIDE SEQUENCE</scope>
    <source>
        <strain evidence="14">MPI-SDFR-AT-0120</strain>
    </source>
</reference>
<evidence type="ECO:0000256" key="8">
    <source>
        <dbReference type="ARBA" id="ARBA00023136"/>
    </source>
</evidence>
<evidence type="ECO:0000256" key="5">
    <source>
        <dbReference type="ARBA" id="ARBA00022989"/>
    </source>
</evidence>
<comment type="similarity">
    <text evidence="2 12">Belongs to the short-chain dehydrogenases/reductases (SDR) family.</text>
</comment>
<keyword evidence="5 13" id="KW-1133">Transmembrane helix</keyword>
<evidence type="ECO:0000256" key="9">
    <source>
        <dbReference type="ARBA" id="ARBA00059620"/>
    </source>
</evidence>
<evidence type="ECO:0000256" key="11">
    <source>
        <dbReference type="ARBA" id="ARBA00082544"/>
    </source>
</evidence>
<keyword evidence="6" id="KW-0560">Oxidoreductase</keyword>
<dbReference type="GO" id="GO:0016020">
    <property type="term" value="C:membrane"/>
    <property type="evidence" value="ECO:0007669"/>
    <property type="project" value="UniProtKB-SubCell"/>
</dbReference>
<evidence type="ECO:0000256" key="7">
    <source>
        <dbReference type="ARBA" id="ARBA00023098"/>
    </source>
</evidence>
<dbReference type="PRINTS" id="PR00080">
    <property type="entry name" value="SDRFAMILY"/>
</dbReference>
<dbReference type="Proteomes" id="UP000813461">
    <property type="component" value="Unassembled WGS sequence"/>
</dbReference>
<dbReference type="InterPro" id="IPR036291">
    <property type="entry name" value="NAD(P)-bd_dom_sf"/>
</dbReference>
<evidence type="ECO:0000256" key="13">
    <source>
        <dbReference type="SAM" id="Phobius"/>
    </source>
</evidence>
<dbReference type="InterPro" id="IPR002347">
    <property type="entry name" value="SDR_fam"/>
</dbReference>
<keyword evidence="8 13" id="KW-0472">Membrane</keyword>
<evidence type="ECO:0000256" key="10">
    <source>
        <dbReference type="ARBA" id="ARBA00068717"/>
    </source>
</evidence>
<dbReference type="EMBL" id="JAGMVJ010000006">
    <property type="protein sequence ID" value="KAH7089774.1"/>
    <property type="molecule type" value="Genomic_DNA"/>
</dbReference>
<dbReference type="FunFam" id="3.40.50.720:FF:000131">
    <property type="entry name" value="Short-chain dehydrogenase/reductase 3"/>
    <property type="match status" value="1"/>
</dbReference>
<evidence type="ECO:0000256" key="1">
    <source>
        <dbReference type="ARBA" id="ARBA00004141"/>
    </source>
</evidence>
<dbReference type="AlphaFoldDB" id="A0A8K0R9F7"/>
<protein>
    <recommendedName>
        <fullName evidence="10">Short-chain dehydrogenase/reductase 3</fullName>
    </recommendedName>
    <alternativeName>
        <fullName evidence="11">Retinal short-chain dehydrogenase/reductase 1</fullName>
    </alternativeName>
</protein>
<evidence type="ECO:0000256" key="3">
    <source>
        <dbReference type="ARBA" id="ARBA00022692"/>
    </source>
</evidence>
<organism evidence="14 15">
    <name type="scientific">Paraphoma chrysanthemicola</name>
    <dbReference type="NCBI Taxonomy" id="798071"/>
    <lineage>
        <taxon>Eukaryota</taxon>
        <taxon>Fungi</taxon>
        <taxon>Dikarya</taxon>
        <taxon>Ascomycota</taxon>
        <taxon>Pezizomycotina</taxon>
        <taxon>Dothideomycetes</taxon>
        <taxon>Pleosporomycetidae</taxon>
        <taxon>Pleosporales</taxon>
        <taxon>Pleosporineae</taxon>
        <taxon>Phaeosphaeriaceae</taxon>
        <taxon>Paraphoma</taxon>
    </lineage>
</organism>
<name>A0A8K0R9F7_9PLEO</name>
<dbReference type="SUPFAM" id="SSF51735">
    <property type="entry name" value="NAD(P)-binding Rossmann-fold domains"/>
    <property type="match status" value="1"/>
</dbReference>